<dbReference type="InterPro" id="IPR000626">
    <property type="entry name" value="Ubiquitin-like_dom"/>
</dbReference>
<reference evidence="2" key="1">
    <citation type="submission" date="2018-10" db="EMBL/GenBank/DDBJ databases">
        <title>Hidden diversity of soil giant viruses.</title>
        <authorList>
            <person name="Schulz F."/>
            <person name="Alteio L."/>
            <person name="Goudeau D."/>
            <person name="Ryan E.M."/>
            <person name="Malmstrom R.R."/>
            <person name="Blanchard J."/>
            <person name="Woyke T."/>
        </authorList>
    </citation>
    <scope>NUCLEOTIDE SEQUENCE</scope>
    <source>
        <strain evidence="2">TEV1</strain>
    </source>
</reference>
<name>A0A3G4ZPD8_9VIRU</name>
<dbReference type="SUPFAM" id="SSF54236">
    <property type="entry name" value="Ubiquitin-like"/>
    <property type="match status" value="1"/>
</dbReference>
<organism evidence="2">
    <name type="scientific">Terrestrivirus sp</name>
    <dbReference type="NCBI Taxonomy" id="2487775"/>
    <lineage>
        <taxon>Viruses</taxon>
        <taxon>Varidnaviria</taxon>
        <taxon>Bamfordvirae</taxon>
        <taxon>Nucleocytoviricota</taxon>
        <taxon>Megaviricetes</taxon>
        <taxon>Imitervirales</taxon>
        <taxon>Mimiviridae</taxon>
        <taxon>Klosneuvirinae</taxon>
    </lineage>
</organism>
<proteinExistence type="predicted"/>
<protein>
    <recommendedName>
        <fullName evidence="1">Ubiquitin-like domain-containing protein</fullName>
    </recommendedName>
</protein>
<gene>
    <name evidence="2" type="ORF">Terrestrivirus1_337</name>
</gene>
<feature type="domain" description="Ubiquitin-like" evidence="1">
    <location>
        <begin position="139"/>
        <end position="205"/>
    </location>
</feature>
<dbReference type="SMART" id="SM00213">
    <property type="entry name" value="UBQ"/>
    <property type="match status" value="1"/>
</dbReference>
<evidence type="ECO:0000259" key="1">
    <source>
        <dbReference type="SMART" id="SM00213"/>
    </source>
</evidence>
<dbReference type="EMBL" id="MK071979">
    <property type="protein sequence ID" value="AYV75463.1"/>
    <property type="molecule type" value="Genomic_DNA"/>
</dbReference>
<dbReference type="CDD" id="cd17039">
    <property type="entry name" value="Ubl_ubiquitin_like"/>
    <property type="match status" value="1"/>
</dbReference>
<dbReference type="InterPro" id="IPR029071">
    <property type="entry name" value="Ubiquitin-like_domsf"/>
</dbReference>
<evidence type="ECO:0000313" key="2">
    <source>
        <dbReference type="EMBL" id="AYV75463.1"/>
    </source>
</evidence>
<accession>A0A3G4ZPD8</accession>
<sequence length="208" mass="24998">MDLFQNFIQKKYKINEDQYKKLFFELERFLGLMLENNDISPNNLIDEIWHDFILETELYYNYCIKKFGRIVNHSIIRSNDSDEDKQTRFNKTVSLYYEKYNEIDDNFWRKDTIYNSFDTSVHNLSDSLPESNTLNISYFNIRVIDLFGRKRDVEVHDNMMIGELKKQLNIFGRKFLRYNGITLNDEQTIKSYGINQDVILKVDSKGKC</sequence>